<evidence type="ECO:0000313" key="3">
    <source>
        <dbReference type="Proteomes" id="UP000077875"/>
    </source>
</evidence>
<dbReference type="KEGG" id="haa:A5892_14725"/>
<dbReference type="NCBIfam" id="TIGR01300">
    <property type="entry name" value="CPA3_mnhG_phaG"/>
    <property type="match status" value="1"/>
</dbReference>
<evidence type="ECO:0008006" key="4">
    <source>
        <dbReference type="Google" id="ProtNLM"/>
    </source>
</evidence>
<reference evidence="2 3" key="1">
    <citation type="submission" date="2016-04" db="EMBL/GenBank/DDBJ databases">
        <title>Complete Genome Sequence of Halotalea alkalilenta IHB B 13600.</title>
        <authorList>
            <person name="Swarnkar M.K."/>
            <person name="Sharma A."/>
            <person name="Kaushal K."/>
            <person name="Soni R."/>
            <person name="Rana S."/>
            <person name="Singh A.K."/>
            <person name="Gulati A."/>
        </authorList>
    </citation>
    <scope>NUCLEOTIDE SEQUENCE [LARGE SCALE GENOMIC DNA]</scope>
    <source>
        <strain evidence="2 3">IHB B 13600</strain>
    </source>
</reference>
<dbReference type="Proteomes" id="UP000077875">
    <property type="component" value="Chromosome"/>
</dbReference>
<dbReference type="GO" id="GO:0015385">
    <property type="term" value="F:sodium:proton antiporter activity"/>
    <property type="evidence" value="ECO:0007669"/>
    <property type="project" value="TreeGrafter"/>
</dbReference>
<keyword evidence="1" id="KW-0472">Membrane</keyword>
<evidence type="ECO:0000256" key="1">
    <source>
        <dbReference type="SAM" id="Phobius"/>
    </source>
</evidence>
<dbReference type="Pfam" id="PF03334">
    <property type="entry name" value="PhaG_MnhG_YufB"/>
    <property type="match status" value="1"/>
</dbReference>
<dbReference type="AlphaFoldDB" id="A0A172YH27"/>
<organism evidence="2 3">
    <name type="scientific">Halotalea alkalilenta</name>
    <dbReference type="NCBI Taxonomy" id="376489"/>
    <lineage>
        <taxon>Bacteria</taxon>
        <taxon>Pseudomonadati</taxon>
        <taxon>Pseudomonadota</taxon>
        <taxon>Gammaproteobacteria</taxon>
        <taxon>Oceanospirillales</taxon>
        <taxon>Halomonadaceae</taxon>
        <taxon>Halotalea</taxon>
    </lineage>
</organism>
<dbReference type="RefSeq" id="WP_064123435.1">
    <property type="nucleotide sequence ID" value="NZ_CP015243.1"/>
</dbReference>
<feature type="transmembrane region" description="Helical" evidence="1">
    <location>
        <begin position="6"/>
        <end position="31"/>
    </location>
</feature>
<accession>A0A172YH27</accession>
<dbReference type="EMBL" id="CP015243">
    <property type="protein sequence ID" value="ANF58570.1"/>
    <property type="molecule type" value="Genomic_DNA"/>
</dbReference>
<dbReference type="STRING" id="376489.A5892_14725"/>
<protein>
    <recommendedName>
        <fullName evidence="4">Na+/H+ antiporter subunit G</fullName>
    </recommendedName>
</protein>
<dbReference type="PANTHER" id="PTHR34703:SF1">
    <property type="entry name" value="ANTIPORTER SUBUNIT MNHG2-RELATED"/>
    <property type="match status" value="1"/>
</dbReference>
<keyword evidence="1" id="KW-0812">Transmembrane</keyword>
<gene>
    <name evidence="2" type="ORF">A5892_14725</name>
</gene>
<evidence type="ECO:0000313" key="2">
    <source>
        <dbReference type="EMBL" id="ANF58570.1"/>
    </source>
</evidence>
<keyword evidence="1" id="KW-1133">Transmembrane helix</keyword>
<dbReference type="PANTHER" id="PTHR34703">
    <property type="entry name" value="ANTIPORTER SUBUNIT MNHG2-RELATED"/>
    <property type="match status" value="1"/>
</dbReference>
<feature type="transmembrane region" description="Helical" evidence="1">
    <location>
        <begin position="75"/>
        <end position="96"/>
    </location>
</feature>
<sequence>MEYLGFFIELVVALLLVCGGLTAVIGGIGMVRFNDFYMRMHGPAMSSTMALGCMILASILFFWFHTGTPSFPELILTLFVLITAPVSAHLLTMSALHLKLPRQSNTQGGPFELNEKIDQD</sequence>
<dbReference type="InterPro" id="IPR005133">
    <property type="entry name" value="PhaG_MnhG_YufB"/>
</dbReference>
<proteinExistence type="predicted"/>
<name>A0A172YH27_9GAMM</name>
<feature type="transmembrane region" description="Helical" evidence="1">
    <location>
        <begin position="43"/>
        <end position="63"/>
    </location>
</feature>
<keyword evidence="3" id="KW-1185">Reference proteome</keyword>